<dbReference type="InterPro" id="IPR015866">
    <property type="entry name" value="Ser-tRNA-synth_1_N"/>
</dbReference>
<evidence type="ECO:0000256" key="5">
    <source>
        <dbReference type="ARBA" id="ARBA00022598"/>
    </source>
</evidence>
<comment type="similarity">
    <text evidence="3 12">Belongs to the class-II aminoacyl-tRNA synthetase family. Type-1 seryl-tRNA synthetase subfamily.</text>
</comment>
<comment type="catalytic activity">
    <reaction evidence="11 12">
        <text>tRNA(Ser) + L-serine + ATP = L-seryl-tRNA(Ser) + AMP + diphosphate + H(+)</text>
        <dbReference type="Rhea" id="RHEA:12292"/>
        <dbReference type="Rhea" id="RHEA-COMP:9669"/>
        <dbReference type="Rhea" id="RHEA-COMP:9703"/>
        <dbReference type="ChEBI" id="CHEBI:15378"/>
        <dbReference type="ChEBI" id="CHEBI:30616"/>
        <dbReference type="ChEBI" id="CHEBI:33019"/>
        <dbReference type="ChEBI" id="CHEBI:33384"/>
        <dbReference type="ChEBI" id="CHEBI:78442"/>
        <dbReference type="ChEBI" id="CHEBI:78533"/>
        <dbReference type="ChEBI" id="CHEBI:456215"/>
        <dbReference type="EC" id="6.1.1.11"/>
    </reaction>
</comment>
<comment type="subunit">
    <text evidence="12">Homodimer. The tRNA molecule binds across the dimer.</text>
</comment>
<feature type="binding site" evidence="12 14">
    <location>
        <begin position="261"/>
        <end position="263"/>
    </location>
    <ligand>
        <name>ATP</name>
        <dbReference type="ChEBI" id="CHEBI:30616"/>
    </ligand>
</feature>
<dbReference type="PRINTS" id="PR00981">
    <property type="entry name" value="TRNASYNTHSER"/>
</dbReference>
<dbReference type="PROSITE" id="PS50862">
    <property type="entry name" value="AA_TRNA_LIGASE_II"/>
    <property type="match status" value="1"/>
</dbReference>
<dbReference type="HAMAP" id="MF_00176">
    <property type="entry name" value="Ser_tRNA_synth_type1"/>
    <property type="match status" value="1"/>
</dbReference>
<dbReference type="CDD" id="cd00770">
    <property type="entry name" value="SerRS_core"/>
    <property type="match status" value="1"/>
</dbReference>
<comment type="catalytic activity">
    <reaction evidence="10 12">
        <text>tRNA(Sec) + L-serine + ATP = L-seryl-tRNA(Sec) + AMP + diphosphate + H(+)</text>
        <dbReference type="Rhea" id="RHEA:42580"/>
        <dbReference type="Rhea" id="RHEA-COMP:9742"/>
        <dbReference type="Rhea" id="RHEA-COMP:10128"/>
        <dbReference type="ChEBI" id="CHEBI:15378"/>
        <dbReference type="ChEBI" id="CHEBI:30616"/>
        <dbReference type="ChEBI" id="CHEBI:33019"/>
        <dbReference type="ChEBI" id="CHEBI:33384"/>
        <dbReference type="ChEBI" id="CHEBI:78442"/>
        <dbReference type="ChEBI" id="CHEBI:78533"/>
        <dbReference type="ChEBI" id="CHEBI:456215"/>
        <dbReference type="EC" id="6.1.1.11"/>
    </reaction>
</comment>
<evidence type="ECO:0000256" key="15">
    <source>
        <dbReference type="SAM" id="Coils"/>
    </source>
</evidence>
<protein>
    <recommendedName>
        <fullName evidence="12">Serine--tRNA ligase</fullName>
        <ecNumber evidence="12">6.1.1.11</ecNumber>
    </recommendedName>
    <alternativeName>
        <fullName evidence="12">Seryl-tRNA synthetase</fullName>
        <shortName evidence="12">SerRS</shortName>
    </alternativeName>
    <alternativeName>
        <fullName evidence="12">Seryl-tRNA(Ser/Sec) synthetase</fullName>
    </alternativeName>
</protein>
<evidence type="ECO:0000256" key="2">
    <source>
        <dbReference type="ARBA" id="ARBA00005045"/>
    </source>
</evidence>
<evidence type="ECO:0000256" key="10">
    <source>
        <dbReference type="ARBA" id="ARBA00047929"/>
    </source>
</evidence>
<dbReference type="InterPro" id="IPR033729">
    <property type="entry name" value="SerRS_core"/>
</dbReference>
<keyword evidence="9 12" id="KW-0030">Aminoacyl-tRNA synthetase</keyword>
<evidence type="ECO:0000259" key="16">
    <source>
        <dbReference type="PROSITE" id="PS50862"/>
    </source>
</evidence>
<feature type="binding site" evidence="12 13">
    <location>
        <position position="284"/>
    </location>
    <ligand>
        <name>L-serine</name>
        <dbReference type="ChEBI" id="CHEBI:33384"/>
    </ligand>
</feature>
<keyword evidence="8 12" id="KW-0648">Protein biosynthesis</keyword>
<dbReference type="InterPro" id="IPR045864">
    <property type="entry name" value="aa-tRNA-synth_II/BPL/LPL"/>
</dbReference>
<dbReference type="InterPro" id="IPR002314">
    <property type="entry name" value="aa-tRNA-synt_IIb"/>
</dbReference>
<dbReference type="AlphaFoldDB" id="A0A0S8JZK3"/>
<comment type="subcellular location">
    <subcellularLocation>
        <location evidence="1 12">Cytoplasm</location>
    </subcellularLocation>
</comment>
<evidence type="ECO:0000256" key="8">
    <source>
        <dbReference type="ARBA" id="ARBA00022917"/>
    </source>
</evidence>
<evidence type="ECO:0000313" key="17">
    <source>
        <dbReference type="EMBL" id="KPL14508.1"/>
    </source>
</evidence>
<dbReference type="Pfam" id="PF02403">
    <property type="entry name" value="Seryl_tRNA_N"/>
    <property type="match status" value="1"/>
</dbReference>
<dbReference type="GO" id="GO:0016260">
    <property type="term" value="P:selenocysteine biosynthetic process"/>
    <property type="evidence" value="ECO:0007669"/>
    <property type="project" value="UniProtKB-UniRule"/>
</dbReference>
<keyword evidence="5 12" id="KW-0436">Ligase</keyword>
<evidence type="ECO:0000256" key="12">
    <source>
        <dbReference type="HAMAP-Rule" id="MF_00176"/>
    </source>
</evidence>
<dbReference type="PANTHER" id="PTHR43697:SF1">
    <property type="entry name" value="SERINE--TRNA LIGASE"/>
    <property type="match status" value="1"/>
</dbReference>
<dbReference type="InterPro" id="IPR006195">
    <property type="entry name" value="aa-tRNA-synth_II"/>
</dbReference>
<evidence type="ECO:0000256" key="9">
    <source>
        <dbReference type="ARBA" id="ARBA00023146"/>
    </source>
</evidence>
<feature type="binding site" evidence="13">
    <location>
        <position position="230"/>
    </location>
    <ligand>
        <name>L-serine</name>
        <dbReference type="ChEBI" id="CHEBI:33384"/>
    </ligand>
</feature>
<dbReference type="EC" id="6.1.1.11" evidence="12"/>
<feature type="coiled-coil region" evidence="15">
    <location>
        <begin position="37"/>
        <end position="95"/>
    </location>
</feature>
<dbReference type="NCBIfam" id="TIGR00414">
    <property type="entry name" value="serS"/>
    <property type="match status" value="1"/>
</dbReference>
<comment type="function">
    <text evidence="12">Catalyzes the attachment of serine to tRNA(Ser). Is also able to aminoacylate tRNA(Sec) with serine, to form the misacylated tRNA L-seryl-tRNA(Sec), which will be further converted into selenocysteinyl-tRNA(Sec).</text>
</comment>
<keyword evidence="15" id="KW-0175">Coiled coil</keyword>
<dbReference type="InterPro" id="IPR002317">
    <property type="entry name" value="Ser-tRNA-ligase_type_1"/>
</dbReference>
<reference evidence="17 18" key="1">
    <citation type="journal article" date="2015" name="Microbiome">
        <title>Genomic resolution of linkages in carbon, nitrogen, and sulfur cycling among widespread estuary sediment bacteria.</title>
        <authorList>
            <person name="Baker B.J."/>
            <person name="Lazar C.S."/>
            <person name="Teske A.P."/>
            <person name="Dick G.J."/>
        </authorList>
    </citation>
    <scope>NUCLEOTIDE SEQUENCE [LARGE SCALE GENOMIC DNA]</scope>
    <source>
        <strain evidence="17">SM1_77</strain>
    </source>
</reference>
<comment type="domain">
    <text evidence="12">Consists of two distinct domains, a catalytic core and a N-terminal extension that is involved in tRNA binding.</text>
</comment>
<dbReference type="Gene3D" id="3.30.930.10">
    <property type="entry name" value="Bira Bifunctional Protein, Domain 2"/>
    <property type="match status" value="1"/>
</dbReference>
<dbReference type="UniPathway" id="UPA00906">
    <property type="reaction ID" value="UER00895"/>
</dbReference>
<evidence type="ECO:0000256" key="13">
    <source>
        <dbReference type="PIRSR" id="PIRSR001529-1"/>
    </source>
</evidence>
<evidence type="ECO:0000256" key="1">
    <source>
        <dbReference type="ARBA" id="ARBA00004496"/>
    </source>
</evidence>
<evidence type="ECO:0000256" key="3">
    <source>
        <dbReference type="ARBA" id="ARBA00010728"/>
    </source>
</evidence>
<gene>
    <name evidence="12" type="primary">serS</name>
    <name evidence="17" type="ORF">AMJ74_03245</name>
</gene>
<dbReference type="Gene3D" id="1.10.287.40">
    <property type="entry name" value="Serine-tRNA synthetase, tRNA binding domain"/>
    <property type="match status" value="1"/>
</dbReference>
<dbReference type="PIRSF" id="PIRSF001529">
    <property type="entry name" value="Ser-tRNA-synth_IIa"/>
    <property type="match status" value="1"/>
</dbReference>
<evidence type="ECO:0000256" key="7">
    <source>
        <dbReference type="ARBA" id="ARBA00022840"/>
    </source>
</evidence>
<dbReference type="SUPFAM" id="SSF46589">
    <property type="entry name" value="tRNA-binding arm"/>
    <property type="match status" value="1"/>
</dbReference>
<feature type="binding site" evidence="14">
    <location>
        <begin position="277"/>
        <end position="280"/>
    </location>
    <ligand>
        <name>ATP</name>
        <dbReference type="ChEBI" id="CHEBI:30616"/>
    </ligand>
</feature>
<proteinExistence type="inferred from homology"/>
<feature type="domain" description="Aminoacyl-transfer RNA synthetases class-II family profile" evidence="16">
    <location>
        <begin position="172"/>
        <end position="408"/>
    </location>
</feature>
<feature type="binding site" evidence="12">
    <location>
        <position position="383"/>
    </location>
    <ligand>
        <name>L-serine</name>
        <dbReference type="ChEBI" id="CHEBI:33384"/>
    </ligand>
</feature>
<sequence>MLDLKLVRENPGLIRDALKKRNLDLDLDEIINTDGQRRACITELQELKQRRNALSEEVGKLKRQGAQPEKLMTQARELADEIKEKEENQRTMERKFEELVQWLPNIPHESVPVGKGAESNTFIRGLETEPTPGFRVLPHWEICEALDMLDLKRAAKVSGSRFILYKGMGALLERALINFFLDVHTREHGYIEVFPPILNSTQCLYGTGQLPKLESDMYRCRDDEFYLAPTAEVPLTNMHRDEIIPEKRLPTKYVAYTPCFRREAGSYGKEVRGITRVHQFNKVELVKHTTPQQGYEEFEKMLKDAEAMVRLLELPYRIMLLCTGDMTFASAITYDIEVYSPGMDEWLEVSSISCYEQYQARRANIRYRKSGKGVDFVYTMNGSGLATPRTFIAIVENHQTEDGRIRIPDVLKKYMGVDSIGK</sequence>
<accession>A0A0S8JZK3</accession>
<dbReference type="Proteomes" id="UP000050975">
    <property type="component" value="Unassembled WGS sequence"/>
</dbReference>
<keyword evidence="4 12" id="KW-0963">Cytoplasm</keyword>
<feature type="binding site" evidence="13">
    <location>
        <position position="261"/>
    </location>
    <ligand>
        <name>L-serine</name>
        <dbReference type="ChEBI" id="CHEBI:33384"/>
    </ligand>
</feature>
<keyword evidence="7 12" id="KW-0067">ATP-binding</keyword>
<name>A0A0S8JZK3_UNCW3</name>
<dbReference type="InterPro" id="IPR010978">
    <property type="entry name" value="tRNA-bd_arm"/>
</dbReference>
<organism evidence="17 18">
    <name type="scientific">candidate division WOR_3 bacterium SM1_77</name>
    <dbReference type="NCBI Taxonomy" id="1703778"/>
    <lineage>
        <taxon>Bacteria</taxon>
        <taxon>Bacteria division WOR-3</taxon>
    </lineage>
</organism>
<evidence type="ECO:0000256" key="6">
    <source>
        <dbReference type="ARBA" id="ARBA00022741"/>
    </source>
</evidence>
<dbReference type="SUPFAM" id="SSF55681">
    <property type="entry name" value="Class II aaRS and biotin synthetases"/>
    <property type="match status" value="1"/>
</dbReference>
<dbReference type="GO" id="GO:0005737">
    <property type="term" value="C:cytoplasm"/>
    <property type="evidence" value="ECO:0007669"/>
    <property type="project" value="UniProtKB-SubCell"/>
</dbReference>
<evidence type="ECO:0000256" key="14">
    <source>
        <dbReference type="PIRSR" id="PIRSR001529-2"/>
    </source>
</evidence>
<comment type="pathway">
    <text evidence="2 12">Aminoacyl-tRNA biosynthesis; selenocysteinyl-tRNA(Sec) biosynthesis; L-seryl-tRNA(Sec) from L-serine and tRNA(Sec): step 1/1.</text>
</comment>
<feature type="binding site" evidence="12">
    <location>
        <begin position="230"/>
        <end position="232"/>
    </location>
    <ligand>
        <name>L-serine</name>
        <dbReference type="ChEBI" id="CHEBI:33384"/>
    </ligand>
</feature>
<evidence type="ECO:0000256" key="4">
    <source>
        <dbReference type="ARBA" id="ARBA00022490"/>
    </source>
</evidence>
<evidence type="ECO:0000256" key="11">
    <source>
        <dbReference type="ARBA" id="ARBA00048823"/>
    </source>
</evidence>
<dbReference type="Pfam" id="PF00587">
    <property type="entry name" value="tRNA-synt_2b"/>
    <property type="match status" value="1"/>
</dbReference>
<evidence type="ECO:0000313" key="18">
    <source>
        <dbReference type="Proteomes" id="UP000050975"/>
    </source>
</evidence>
<dbReference type="GO" id="GO:0004828">
    <property type="term" value="F:serine-tRNA ligase activity"/>
    <property type="evidence" value="ECO:0007669"/>
    <property type="project" value="UniProtKB-UniRule"/>
</dbReference>
<keyword evidence="6 12" id="KW-0547">Nucleotide-binding</keyword>
<dbReference type="PANTHER" id="PTHR43697">
    <property type="entry name" value="SERYL-TRNA SYNTHETASE"/>
    <property type="match status" value="1"/>
</dbReference>
<dbReference type="GO" id="GO:0006434">
    <property type="term" value="P:seryl-tRNA aminoacylation"/>
    <property type="evidence" value="ECO:0007669"/>
    <property type="project" value="UniProtKB-UniRule"/>
</dbReference>
<feature type="binding site" evidence="12">
    <location>
        <position position="277"/>
    </location>
    <ligand>
        <name>ATP</name>
        <dbReference type="ChEBI" id="CHEBI:30616"/>
    </ligand>
</feature>
<dbReference type="GO" id="GO:0005524">
    <property type="term" value="F:ATP binding"/>
    <property type="evidence" value="ECO:0007669"/>
    <property type="project" value="UniProtKB-UniRule"/>
</dbReference>
<feature type="binding site" evidence="12 14">
    <location>
        <begin position="348"/>
        <end position="351"/>
    </location>
    <ligand>
        <name>ATP</name>
        <dbReference type="ChEBI" id="CHEBI:30616"/>
    </ligand>
</feature>
<feature type="binding site" evidence="13">
    <location>
        <position position="381"/>
    </location>
    <ligand>
        <name>L-serine</name>
        <dbReference type="ChEBI" id="CHEBI:33384"/>
    </ligand>
</feature>
<dbReference type="EMBL" id="LJVE01000047">
    <property type="protein sequence ID" value="KPL14508.1"/>
    <property type="molecule type" value="Genomic_DNA"/>
</dbReference>
<comment type="caution">
    <text evidence="17">The sequence shown here is derived from an EMBL/GenBank/DDBJ whole genome shotgun (WGS) entry which is preliminary data.</text>
</comment>
<dbReference type="PATRIC" id="fig|1703778.3.peg.320"/>
<dbReference type="InterPro" id="IPR042103">
    <property type="entry name" value="SerRS_1_N_sf"/>
</dbReference>